<feature type="signal peptide" evidence="1">
    <location>
        <begin position="1"/>
        <end position="24"/>
    </location>
</feature>
<dbReference type="EMBL" id="FIZP01000018">
    <property type="protein sequence ID" value="CZE49332.1"/>
    <property type="molecule type" value="Genomic_DNA"/>
</dbReference>
<dbReference type="RefSeq" id="WP_075540590.1">
    <property type="nucleotide sequence ID" value="NZ_CP053844.1"/>
</dbReference>
<evidence type="ECO:0000256" key="1">
    <source>
        <dbReference type="SAM" id="SignalP"/>
    </source>
</evidence>
<keyword evidence="3" id="KW-1185">Reference proteome</keyword>
<dbReference type="Proteomes" id="UP000069632">
    <property type="component" value="Unassembled WGS sequence"/>
</dbReference>
<reference evidence="2 3" key="1">
    <citation type="submission" date="2016-02" db="EMBL/GenBank/DDBJ databases">
        <authorList>
            <consortium name="Pathogen Informatics"/>
        </authorList>
    </citation>
    <scope>NUCLEOTIDE SEQUENCE [LARGE SCALE GENOMIC DNA]</scope>
    <source>
        <strain evidence="2 3">RC20</strain>
    </source>
</reference>
<name>A0A128ELK8_9BACT</name>
<feature type="chain" id="PRO_5007281566" description="Periplasmic protein" evidence="1">
    <location>
        <begin position="25"/>
        <end position="304"/>
    </location>
</feature>
<proteinExistence type="predicted"/>
<accession>A0A128ELK8</accession>
<organism evidence="2 3">
    <name type="scientific">Campylobacter geochelonis</name>
    <dbReference type="NCBI Taxonomy" id="1780362"/>
    <lineage>
        <taxon>Bacteria</taxon>
        <taxon>Pseudomonadati</taxon>
        <taxon>Campylobacterota</taxon>
        <taxon>Epsilonproteobacteria</taxon>
        <taxon>Campylobacterales</taxon>
        <taxon>Campylobacteraceae</taxon>
        <taxon>Campylobacter</taxon>
    </lineage>
</organism>
<evidence type="ECO:0008006" key="4">
    <source>
        <dbReference type="Google" id="ProtNLM"/>
    </source>
</evidence>
<evidence type="ECO:0000313" key="2">
    <source>
        <dbReference type="EMBL" id="CZE49332.1"/>
    </source>
</evidence>
<sequence length="304" mass="37037">MKKASKILIFSALSIALIPLPAHQNLANTKEIKMANLTENKILNTSLKNFFKSLHGYYNFSYEKLENERKNCKKNVKDKVELNMCQAYYNQIYNMCRTEGKEWFERNYKNSYDDNNCEFWTINDKFDFEYLKQLNYKICKNSKFANKYNEDITLLEQNQDFKEQKLAYPWQWERVVDKNGIFIHKLYFDGLYDKKVFFGKNAFLMKSIEYNLYGDYMLVILFDEFVNLYNFIDDKYEFCRYYHNLEFSKEALNQKEKITIWIVPIDKRGNLIKTSNKTWYQISDKEDREFYFDKYINHLNKNKE</sequence>
<protein>
    <recommendedName>
        <fullName evidence="4">Periplasmic protein</fullName>
    </recommendedName>
</protein>
<gene>
    <name evidence="2" type="ORF">ERS672216_01869</name>
</gene>
<evidence type="ECO:0000313" key="3">
    <source>
        <dbReference type="Proteomes" id="UP000069632"/>
    </source>
</evidence>
<dbReference type="AlphaFoldDB" id="A0A128ELK8"/>
<keyword evidence="1" id="KW-0732">Signal</keyword>